<gene>
    <name evidence="1" type="ORF">J8N05_36900</name>
</gene>
<sequence>MGAIFGGTVKNRPEELESQKVVLFGKVSEGGLRQRRAGSHEVHRTQVLTTGVGLQIPAGLTFDDWERAGRQLSGILNSSSWWLGDWLAYGKDHYADRYQRGIRAAGLQYQTLRNYAWVSRRFEFHRRRAALSFQHHAELASMPVDEQDLWLDRAERMKWTTKQLRNAIRAEREGDSLRKEETGATRRLAVPDSRLQWWHRAAAQLGSDLDQWVLSTLDDAAERVLKDVAARTALTD</sequence>
<accession>A0A940Y621</accession>
<reference evidence="1 2" key="1">
    <citation type="submission" date="2021-04" db="EMBL/GenBank/DDBJ databases">
        <authorList>
            <person name="Tang X."/>
            <person name="Zhou X."/>
            <person name="Chen X."/>
            <person name="Cernava T."/>
            <person name="Zhang C."/>
        </authorList>
    </citation>
    <scope>NUCLEOTIDE SEQUENCE [LARGE SCALE GENOMIC DNA]</scope>
    <source>
        <strain evidence="1 2">BH-SS-21</strain>
    </source>
</reference>
<comment type="caution">
    <text evidence="1">The sequence shown here is derived from an EMBL/GenBank/DDBJ whole genome shotgun (WGS) entry which is preliminary data.</text>
</comment>
<dbReference type="InterPro" id="IPR049735">
    <property type="entry name" value="NovE/LmbU-like"/>
</dbReference>
<dbReference type="Proteomes" id="UP000677413">
    <property type="component" value="Unassembled WGS sequence"/>
</dbReference>
<dbReference type="AlphaFoldDB" id="A0A940Y621"/>
<name>A0A940Y621_9ACTN</name>
<protein>
    <submittedName>
        <fullName evidence="1">LmbU family transcriptional regulator</fullName>
    </submittedName>
</protein>
<evidence type="ECO:0000313" key="1">
    <source>
        <dbReference type="EMBL" id="MBQ0853746.1"/>
    </source>
</evidence>
<proteinExistence type="predicted"/>
<keyword evidence="2" id="KW-1185">Reference proteome</keyword>
<evidence type="ECO:0000313" key="2">
    <source>
        <dbReference type="Proteomes" id="UP000677413"/>
    </source>
</evidence>
<dbReference type="NCBIfam" id="NF038070">
    <property type="entry name" value="LmbU_fam_TF"/>
    <property type="match status" value="1"/>
</dbReference>
<organism evidence="1 2">
    <name type="scientific">Streptomyces liliiviolaceus</name>
    <dbReference type="NCBI Taxonomy" id="2823109"/>
    <lineage>
        <taxon>Bacteria</taxon>
        <taxon>Bacillati</taxon>
        <taxon>Actinomycetota</taxon>
        <taxon>Actinomycetes</taxon>
        <taxon>Kitasatosporales</taxon>
        <taxon>Streptomycetaceae</taxon>
        <taxon>Streptomyces</taxon>
    </lineage>
</organism>
<dbReference type="EMBL" id="JAGPYQ010000002">
    <property type="protein sequence ID" value="MBQ0853746.1"/>
    <property type="molecule type" value="Genomic_DNA"/>
</dbReference>